<dbReference type="Proteomes" id="UP000054495">
    <property type="component" value="Unassembled WGS sequence"/>
</dbReference>
<organism evidence="1 2">
    <name type="scientific">Ancylostoma ceylanicum</name>
    <dbReference type="NCBI Taxonomy" id="53326"/>
    <lineage>
        <taxon>Eukaryota</taxon>
        <taxon>Metazoa</taxon>
        <taxon>Ecdysozoa</taxon>
        <taxon>Nematoda</taxon>
        <taxon>Chromadorea</taxon>
        <taxon>Rhabditida</taxon>
        <taxon>Rhabditina</taxon>
        <taxon>Rhabditomorpha</taxon>
        <taxon>Strongyloidea</taxon>
        <taxon>Ancylostomatidae</taxon>
        <taxon>Ancylostomatinae</taxon>
        <taxon>Ancylostoma</taxon>
    </lineage>
</organism>
<evidence type="ECO:0008006" key="3">
    <source>
        <dbReference type="Google" id="ProtNLM"/>
    </source>
</evidence>
<keyword evidence="2" id="KW-1185">Reference proteome</keyword>
<dbReference type="AlphaFoldDB" id="A0A0D6LII7"/>
<evidence type="ECO:0000313" key="2">
    <source>
        <dbReference type="Proteomes" id="UP000054495"/>
    </source>
</evidence>
<feature type="non-terminal residue" evidence="1">
    <location>
        <position position="266"/>
    </location>
</feature>
<dbReference type="PANTHER" id="PTHR46238:SF8">
    <property type="entry name" value="ENDONUCLEASE_EXONUCLEASE_PHOSPHATASE DOMAIN-CONTAINING PROTEIN"/>
    <property type="match status" value="1"/>
</dbReference>
<sequence>MEKATFYEELDDVIRSVPKSDYPTNGGDFNGHLKVQKWQLALADSGLKLNTRKTEVMNSIEEDGHVFDANETAFTQAKEFKYLGNVLSANGAVDAAVRGRIKCAWLKWRESTGILCDRRYSRVLKGKIYRSVIRPTLMYGSECLPLSGAHDRMLNTVGMRMLRWACGLTRRDKVPNDDIRAIMQTAPIQLKLRAQRLRWYGHVMRRPSQYPTRQAMEMDVAGKHLRGAPKKRWKDAIRRDMEEVGVTNDDIQDNWGRPGTGGAGNR</sequence>
<reference evidence="1 2" key="1">
    <citation type="submission" date="2013-05" db="EMBL/GenBank/DDBJ databases">
        <title>Draft genome of the parasitic nematode Anyclostoma ceylanicum.</title>
        <authorList>
            <person name="Mitreva M."/>
        </authorList>
    </citation>
    <scope>NUCLEOTIDE SEQUENCE [LARGE SCALE GENOMIC DNA]</scope>
</reference>
<accession>A0A0D6LII7</accession>
<name>A0A0D6LII7_9BILA</name>
<dbReference type="EMBL" id="KE125083">
    <property type="protein sequence ID" value="EPB71865.1"/>
    <property type="molecule type" value="Genomic_DNA"/>
</dbReference>
<protein>
    <recommendedName>
        <fullName evidence="3">Reverse transcriptase domain-containing protein</fullName>
    </recommendedName>
</protein>
<gene>
    <name evidence="1" type="ORF">ANCCEY_09056</name>
</gene>
<evidence type="ECO:0000313" key="1">
    <source>
        <dbReference type="EMBL" id="EPB71865.1"/>
    </source>
</evidence>
<dbReference type="PANTHER" id="PTHR46238">
    <property type="entry name" value="REVERSE TRANSCRIPTASE DOMAIN-CONTAINING PROTEIN"/>
    <property type="match status" value="1"/>
</dbReference>
<proteinExistence type="predicted"/>